<dbReference type="InParanoid" id="A0A078A0X0"/>
<evidence type="ECO:0000256" key="4">
    <source>
        <dbReference type="ARBA" id="ARBA00022801"/>
    </source>
</evidence>
<dbReference type="Proteomes" id="UP000039865">
    <property type="component" value="Unassembled WGS sequence"/>
</dbReference>
<evidence type="ECO:0000256" key="8">
    <source>
        <dbReference type="SAM" id="Phobius"/>
    </source>
</evidence>
<reference evidence="10 11" key="1">
    <citation type="submission" date="2014-06" db="EMBL/GenBank/DDBJ databases">
        <authorList>
            <person name="Swart Estienne"/>
        </authorList>
    </citation>
    <scope>NUCLEOTIDE SEQUENCE [LARGE SCALE GENOMIC DNA]</scope>
    <source>
        <strain evidence="10 11">130c</strain>
    </source>
</reference>
<evidence type="ECO:0000259" key="9">
    <source>
        <dbReference type="PROSITE" id="PS51704"/>
    </source>
</evidence>
<evidence type="ECO:0000256" key="1">
    <source>
        <dbReference type="ARBA" id="ARBA00004370"/>
    </source>
</evidence>
<dbReference type="Gene3D" id="3.20.20.190">
    <property type="entry name" value="Phosphatidylinositol (PI) phosphodiesterase"/>
    <property type="match status" value="1"/>
</dbReference>
<dbReference type="InterPro" id="IPR052271">
    <property type="entry name" value="GDPD-Related"/>
</dbReference>
<dbReference type="SUPFAM" id="SSF51695">
    <property type="entry name" value="PLC-like phosphodiesterases"/>
    <property type="match status" value="1"/>
</dbReference>
<organism evidence="10 11">
    <name type="scientific">Stylonychia lemnae</name>
    <name type="common">Ciliate</name>
    <dbReference type="NCBI Taxonomy" id="5949"/>
    <lineage>
        <taxon>Eukaryota</taxon>
        <taxon>Sar</taxon>
        <taxon>Alveolata</taxon>
        <taxon>Ciliophora</taxon>
        <taxon>Intramacronucleata</taxon>
        <taxon>Spirotrichea</taxon>
        <taxon>Stichotrichia</taxon>
        <taxon>Sporadotrichida</taxon>
        <taxon>Oxytrichidae</taxon>
        <taxon>Stylonychinae</taxon>
        <taxon>Stylonychia</taxon>
    </lineage>
</organism>
<gene>
    <name evidence="10" type="primary">Contig12032.g12869</name>
    <name evidence="10" type="ORF">STYLEM_4826</name>
</gene>
<dbReference type="GO" id="GO:0008081">
    <property type="term" value="F:phosphoric diester hydrolase activity"/>
    <property type="evidence" value="ECO:0007669"/>
    <property type="project" value="InterPro"/>
</dbReference>
<evidence type="ECO:0000313" key="11">
    <source>
        <dbReference type="Proteomes" id="UP000039865"/>
    </source>
</evidence>
<sequence>MILNLILAVIGVYNGISYFFLMNPTLLHKYKDKLQLPQPPTNQKKYVLSHRAGAYEKPESTVQAFQHSESIGVHIIETDIQITSDNVLIAYHDEDFIRACGVDAKVIETPSTSLPQLKDSIPIWFSYDDSYEMQSGDSRQIATLSQLFAAVPSSTVIVLELINAENQVAQQQLINLIQSNNRKSTTVIGTIESKYNAQLNARDPTVPIFMPSGKVIQYFLLYVFGLLPFVPISEDFASIPYMSAQYAYARMKNMPSLYSVLYIAVTWIISHLCDNMIKHFNKRGIYTNYYVANLERDIEKIYRGTSAMGVMTDKPTLAINILNKLP</sequence>
<dbReference type="AlphaFoldDB" id="A0A078A0X0"/>
<dbReference type="InterPro" id="IPR030395">
    <property type="entry name" value="GP_PDE_dom"/>
</dbReference>
<keyword evidence="11" id="KW-1185">Reference proteome</keyword>
<proteinExistence type="inferred from homology"/>
<dbReference type="EMBL" id="CCKQ01004678">
    <property type="protein sequence ID" value="CDW75831.1"/>
    <property type="molecule type" value="Genomic_DNA"/>
</dbReference>
<feature type="transmembrane region" description="Helical" evidence="8">
    <location>
        <begin position="253"/>
        <end position="273"/>
    </location>
</feature>
<comment type="similarity">
    <text evidence="2">Belongs to the glycerophosphoryl diester phosphodiesterase family.</text>
</comment>
<feature type="transmembrane region" description="Helical" evidence="8">
    <location>
        <begin position="6"/>
        <end position="27"/>
    </location>
</feature>
<dbReference type="GO" id="GO:0016020">
    <property type="term" value="C:membrane"/>
    <property type="evidence" value="ECO:0007669"/>
    <property type="project" value="UniProtKB-SubCell"/>
</dbReference>
<evidence type="ECO:0000313" key="10">
    <source>
        <dbReference type="EMBL" id="CDW75831.1"/>
    </source>
</evidence>
<comment type="subcellular location">
    <subcellularLocation>
        <location evidence="1">Membrane</location>
    </subcellularLocation>
</comment>
<keyword evidence="5 8" id="KW-1133">Transmembrane helix</keyword>
<evidence type="ECO:0000256" key="5">
    <source>
        <dbReference type="ARBA" id="ARBA00022989"/>
    </source>
</evidence>
<evidence type="ECO:0000256" key="2">
    <source>
        <dbReference type="ARBA" id="ARBA00007277"/>
    </source>
</evidence>
<dbReference type="OrthoDB" id="311925at2759"/>
<keyword evidence="7 8" id="KW-0472">Membrane</keyword>
<evidence type="ECO:0000256" key="6">
    <source>
        <dbReference type="ARBA" id="ARBA00023098"/>
    </source>
</evidence>
<dbReference type="InterPro" id="IPR017946">
    <property type="entry name" value="PLC-like_Pdiesterase_TIM-brl"/>
</dbReference>
<dbReference type="GO" id="GO:0005737">
    <property type="term" value="C:cytoplasm"/>
    <property type="evidence" value="ECO:0007669"/>
    <property type="project" value="UniProtKB-ARBA"/>
</dbReference>
<evidence type="ECO:0000256" key="3">
    <source>
        <dbReference type="ARBA" id="ARBA00022692"/>
    </source>
</evidence>
<feature type="domain" description="GP-PDE" evidence="9">
    <location>
        <begin position="45"/>
        <end position="322"/>
    </location>
</feature>
<accession>A0A078A0X0</accession>
<dbReference type="Pfam" id="PF03009">
    <property type="entry name" value="GDPD"/>
    <property type="match status" value="1"/>
</dbReference>
<evidence type="ECO:0000256" key="7">
    <source>
        <dbReference type="ARBA" id="ARBA00023136"/>
    </source>
</evidence>
<protein>
    <submittedName>
        <fullName evidence="10">Glycerophosphodiester phosphodiesterase domain-containing protein 1</fullName>
    </submittedName>
</protein>
<feature type="transmembrane region" description="Helical" evidence="8">
    <location>
        <begin position="215"/>
        <end position="233"/>
    </location>
</feature>
<keyword evidence="3 8" id="KW-0812">Transmembrane</keyword>
<dbReference type="PANTHER" id="PTHR42758:SF2">
    <property type="entry name" value="PHOSPHATIDYLGLYCEROL PHOSPHOLIPASE C"/>
    <property type="match status" value="1"/>
</dbReference>
<keyword evidence="4" id="KW-0378">Hydrolase</keyword>
<dbReference type="PROSITE" id="PS51704">
    <property type="entry name" value="GP_PDE"/>
    <property type="match status" value="1"/>
</dbReference>
<name>A0A078A0X0_STYLE</name>
<dbReference type="PANTHER" id="PTHR42758">
    <property type="entry name" value="PHOSPHATIDYLGLYCEROL PHOSPHOLIPASE C"/>
    <property type="match status" value="1"/>
</dbReference>
<keyword evidence="6" id="KW-0443">Lipid metabolism</keyword>
<dbReference type="GO" id="GO:0046475">
    <property type="term" value="P:glycerophospholipid catabolic process"/>
    <property type="evidence" value="ECO:0007669"/>
    <property type="project" value="TreeGrafter"/>
</dbReference>